<reference evidence="1" key="1">
    <citation type="submission" date="2019-09" db="EMBL/GenBank/DDBJ databases">
        <title>Draft genome sequences of 48 bacterial type strains from the CCUG.</title>
        <authorList>
            <person name="Tunovic T."/>
            <person name="Pineiro-Iglesias B."/>
            <person name="Unosson C."/>
            <person name="Inganas E."/>
            <person name="Ohlen M."/>
            <person name="Cardew S."/>
            <person name="Jensie-Markopoulos S."/>
            <person name="Salva-Serra F."/>
            <person name="Jaen-Luchoro D."/>
            <person name="Karlsson R."/>
            <person name="Svensson-Stadler L."/>
            <person name="Chun J."/>
            <person name="Moore E."/>
        </authorList>
    </citation>
    <scope>NUCLEOTIDE SEQUENCE</scope>
    <source>
        <strain evidence="1">CCUG 50899</strain>
    </source>
</reference>
<protein>
    <submittedName>
        <fullName evidence="1">Uncharacterized protein</fullName>
    </submittedName>
</protein>
<organism evidence="1">
    <name type="scientific">Brucella pituitosa</name>
    <dbReference type="NCBI Taxonomy" id="571256"/>
    <lineage>
        <taxon>Bacteria</taxon>
        <taxon>Pseudomonadati</taxon>
        <taxon>Pseudomonadota</taxon>
        <taxon>Alphaproteobacteria</taxon>
        <taxon>Hyphomicrobiales</taxon>
        <taxon>Brucellaceae</taxon>
        <taxon>Brucella/Ochrobactrum group</taxon>
        <taxon>Brucella</taxon>
    </lineage>
</organism>
<proteinExistence type="predicted"/>
<dbReference type="AlphaFoldDB" id="A0A643F6A0"/>
<accession>A0A643F6A0</accession>
<comment type="caution">
    <text evidence="1">The sequence shown here is derived from an EMBL/GenBank/DDBJ whole genome shotgun (WGS) entry which is preliminary data.</text>
</comment>
<evidence type="ECO:0000313" key="1">
    <source>
        <dbReference type="EMBL" id="KAB0573404.1"/>
    </source>
</evidence>
<sequence>MGWALRKQEYQSFTLHIRCENCMREAERGLTVPVCADMPRDADDLIQSALLSDMRFCCIHCHSVIGQLFDITVGEE</sequence>
<dbReference type="EMBL" id="VZPE01000001">
    <property type="protein sequence ID" value="KAB0573404.1"/>
    <property type="molecule type" value="Genomic_DNA"/>
</dbReference>
<name>A0A643F6A0_9HYPH</name>
<gene>
    <name evidence="1" type="ORF">F7Q93_02620</name>
</gene>